<accession>A0A7J6QVL1</accession>
<dbReference type="AlphaFoldDB" id="A0A7J6QVL1"/>
<name>A0A7J6QVL1_PEROL</name>
<evidence type="ECO:0000313" key="1">
    <source>
        <dbReference type="EMBL" id="KAF4712485.1"/>
    </source>
</evidence>
<organism evidence="1 2">
    <name type="scientific">Perkinsus olseni</name>
    <name type="common">Perkinsus atlanticus</name>
    <dbReference type="NCBI Taxonomy" id="32597"/>
    <lineage>
        <taxon>Eukaryota</taxon>
        <taxon>Sar</taxon>
        <taxon>Alveolata</taxon>
        <taxon>Perkinsozoa</taxon>
        <taxon>Perkinsea</taxon>
        <taxon>Perkinsida</taxon>
        <taxon>Perkinsidae</taxon>
        <taxon>Perkinsus</taxon>
    </lineage>
</organism>
<keyword evidence="2" id="KW-1185">Reference proteome</keyword>
<reference evidence="1 2" key="1">
    <citation type="submission" date="2020-04" db="EMBL/GenBank/DDBJ databases">
        <title>Perkinsus olseni comparative genomics.</title>
        <authorList>
            <person name="Bogema D.R."/>
        </authorList>
    </citation>
    <scope>NUCLEOTIDE SEQUENCE [LARGE SCALE GENOMIC DNA]</scope>
    <source>
        <strain evidence="1 2">ATCC PRA-207</strain>
    </source>
</reference>
<dbReference type="EMBL" id="JABANO010030082">
    <property type="protein sequence ID" value="KAF4712485.1"/>
    <property type="molecule type" value="Genomic_DNA"/>
</dbReference>
<evidence type="ECO:0000313" key="2">
    <source>
        <dbReference type="Proteomes" id="UP000553632"/>
    </source>
</evidence>
<protein>
    <recommendedName>
        <fullName evidence="3">Phytase-like domain-containing protein</fullName>
    </recommendedName>
</protein>
<evidence type="ECO:0008006" key="3">
    <source>
        <dbReference type="Google" id="ProtNLM"/>
    </source>
</evidence>
<gene>
    <name evidence="1" type="ORF">FOZ63_001815</name>
</gene>
<feature type="non-terminal residue" evidence="1">
    <location>
        <position position="337"/>
    </location>
</feature>
<comment type="caution">
    <text evidence="1">The sequence shown here is derived from an EMBL/GenBank/DDBJ whole genome shotgun (WGS) entry which is preliminary data.</text>
</comment>
<sequence length="337" mass="36965">SFAAVLGAVACQENIVSVFQRRVPFQNGNPRSTFITPSGTLRLIQTLELKDAVSTTYTQFAELSSMLVTPNGDEILATNDDGLFVRMELKATFDDQFDVSEAIISPMRDPQGDRITEEDDLVDDRLSMFARGLTIDGTYRGEGRGELFVSYTEGRRMLKFPIGVDSRTSAEVDISLVLDECEYAPQAIDKMRPDRLLPAYLLMICDEPTKRGGSIYPGFAYDGEEAPIRFEVESDGGFAPVDMAGLSDGSLMILFRGIMDESSMRIGLVSSRDLSLAMRGRGGAVTPQTILEAAESDGFNVGRTSGLAIREDDGKVFVYIVNDGYPTTFLTALEWIS</sequence>
<dbReference type="Proteomes" id="UP000553632">
    <property type="component" value="Unassembled WGS sequence"/>
</dbReference>
<proteinExistence type="predicted"/>
<feature type="non-terminal residue" evidence="1">
    <location>
        <position position="1"/>
    </location>
</feature>